<dbReference type="GO" id="GO:0016887">
    <property type="term" value="F:ATP hydrolysis activity"/>
    <property type="evidence" value="ECO:0007669"/>
    <property type="project" value="InterPro"/>
</dbReference>
<evidence type="ECO:0000256" key="12">
    <source>
        <dbReference type="ARBA" id="ARBA00023136"/>
    </source>
</evidence>
<evidence type="ECO:0000256" key="7">
    <source>
        <dbReference type="ARBA" id="ARBA00022737"/>
    </source>
</evidence>
<keyword evidence="10" id="KW-1278">Translocase</keyword>
<dbReference type="InterPro" id="IPR003593">
    <property type="entry name" value="AAA+_ATPase"/>
</dbReference>
<keyword evidence="11 14" id="KW-1133">Transmembrane helix</keyword>
<evidence type="ECO:0000256" key="8">
    <source>
        <dbReference type="ARBA" id="ARBA00022741"/>
    </source>
</evidence>
<comment type="function">
    <text evidence="13">Probably part of an ABC transporter complex. Responsible for energy coupling to the transport system.</text>
</comment>
<reference evidence="16" key="1">
    <citation type="submission" date="2020-04" db="EMBL/GenBank/DDBJ databases">
        <title>Comparative genomics of oral phylogroup-2 Treponema strains.</title>
        <authorList>
            <person name="Zeng H."/>
            <person name="Chan Y.K."/>
            <person name="Watt R.M."/>
        </authorList>
    </citation>
    <scope>NUCLEOTIDE SEQUENCE</scope>
    <source>
        <strain evidence="16">OMZ 905</strain>
    </source>
</reference>
<evidence type="ECO:0000256" key="14">
    <source>
        <dbReference type="SAM" id="Phobius"/>
    </source>
</evidence>
<keyword evidence="6 14" id="KW-0812">Transmembrane</keyword>
<dbReference type="InterPro" id="IPR050095">
    <property type="entry name" value="ECF_ABC_transporter_ATP-bd"/>
</dbReference>
<evidence type="ECO:0000256" key="13">
    <source>
        <dbReference type="ARBA" id="ARBA00025157"/>
    </source>
</evidence>
<feature type="transmembrane region" description="Helical" evidence="14">
    <location>
        <begin position="552"/>
        <end position="569"/>
    </location>
</feature>
<accession>A0A9Q9BH18</accession>
<dbReference type="InterPro" id="IPR003439">
    <property type="entry name" value="ABC_transporter-like_ATP-bd"/>
</dbReference>
<dbReference type="Pfam" id="PF02361">
    <property type="entry name" value="CbiQ"/>
    <property type="match status" value="1"/>
</dbReference>
<evidence type="ECO:0000256" key="10">
    <source>
        <dbReference type="ARBA" id="ARBA00022967"/>
    </source>
</evidence>
<evidence type="ECO:0000256" key="1">
    <source>
        <dbReference type="ARBA" id="ARBA00004141"/>
    </source>
</evidence>
<dbReference type="Gene3D" id="3.40.50.300">
    <property type="entry name" value="P-loop containing nucleotide triphosphate hydrolases"/>
    <property type="match status" value="2"/>
</dbReference>
<evidence type="ECO:0000313" key="17">
    <source>
        <dbReference type="Proteomes" id="UP001056981"/>
    </source>
</evidence>
<dbReference type="PANTHER" id="PTHR43553">
    <property type="entry name" value="HEAVY METAL TRANSPORTER"/>
    <property type="match status" value="1"/>
</dbReference>
<keyword evidence="9 16" id="KW-0067">ATP-binding</keyword>
<dbReference type="InterPro" id="IPR015856">
    <property type="entry name" value="ABC_transpr_CbiO/EcfA_su"/>
</dbReference>
<evidence type="ECO:0000256" key="3">
    <source>
        <dbReference type="ARBA" id="ARBA00005417"/>
    </source>
</evidence>
<dbReference type="AlphaFoldDB" id="A0A9Q9BH18"/>
<feature type="domain" description="ABC transporter" evidence="15">
    <location>
        <begin position="11"/>
        <end position="250"/>
    </location>
</feature>
<dbReference type="GO" id="GO:0042626">
    <property type="term" value="F:ATPase-coupled transmembrane transporter activity"/>
    <property type="evidence" value="ECO:0007669"/>
    <property type="project" value="TreeGrafter"/>
</dbReference>
<comment type="subcellular location">
    <subcellularLocation>
        <location evidence="2">Cell membrane</location>
        <topology evidence="2">Peripheral membrane protein</topology>
    </subcellularLocation>
    <subcellularLocation>
        <location evidence="1">Membrane</location>
        <topology evidence="1">Multi-pass membrane protein</topology>
    </subcellularLocation>
</comment>
<feature type="transmembrane region" description="Helical" evidence="14">
    <location>
        <begin position="581"/>
        <end position="600"/>
    </location>
</feature>
<name>A0A9Q9BH18_TREDN</name>
<dbReference type="PROSITE" id="PS50893">
    <property type="entry name" value="ABC_TRANSPORTER_2"/>
    <property type="match status" value="2"/>
</dbReference>
<feature type="domain" description="ABC transporter" evidence="15">
    <location>
        <begin position="274"/>
        <end position="496"/>
    </location>
</feature>
<evidence type="ECO:0000256" key="5">
    <source>
        <dbReference type="ARBA" id="ARBA00022475"/>
    </source>
</evidence>
<evidence type="ECO:0000256" key="6">
    <source>
        <dbReference type="ARBA" id="ARBA00022692"/>
    </source>
</evidence>
<keyword evidence="5" id="KW-1003">Cell membrane</keyword>
<dbReference type="EMBL" id="CP051635">
    <property type="protein sequence ID" value="UTC99814.1"/>
    <property type="molecule type" value="Genomic_DNA"/>
</dbReference>
<keyword evidence="12 14" id="KW-0472">Membrane</keyword>
<evidence type="ECO:0000256" key="9">
    <source>
        <dbReference type="ARBA" id="ARBA00022840"/>
    </source>
</evidence>
<evidence type="ECO:0000259" key="15">
    <source>
        <dbReference type="PROSITE" id="PS50893"/>
    </source>
</evidence>
<dbReference type="RefSeq" id="WP_253700487.1">
    <property type="nucleotide sequence ID" value="NZ_CP051522.1"/>
</dbReference>
<dbReference type="InterPro" id="IPR027417">
    <property type="entry name" value="P-loop_NTPase"/>
</dbReference>
<keyword evidence="7" id="KW-0677">Repeat</keyword>
<dbReference type="CDD" id="cd16914">
    <property type="entry name" value="EcfT"/>
    <property type="match status" value="1"/>
</dbReference>
<evidence type="ECO:0000256" key="4">
    <source>
        <dbReference type="ARBA" id="ARBA00022448"/>
    </source>
</evidence>
<feature type="transmembrane region" description="Helical" evidence="14">
    <location>
        <begin position="514"/>
        <end position="545"/>
    </location>
</feature>
<evidence type="ECO:0000313" key="16">
    <source>
        <dbReference type="EMBL" id="UTC99814.1"/>
    </source>
</evidence>
<evidence type="ECO:0000256" key="2">
    <source>
        <dbReference type="ARBA" id="ARBA00004202"/>
    </source>
</evidence>
<sequence>MDDINEGLKPILDFKISFSYNAKNEKAIKDIRGIIPKGKCIVLCGESGCGKSTILRCLNHLIPEFYEGIFEGFIKIDEEDSVNKTIGEVGNKISSVFQDPRSQFFSLESDIEIAFGLENKGINSNEIKKRVDNAFLKFGLEYLRNREVFKLSSGERQLIAIMAAWAMNSDIILLDEPTANLDYTAIKKLTELLLLLKNEGKTLIISEHRLYYLHDLADEYWLIKNGYICEKYDKDIFLKLSQNDLKNIGLRVNDINQIEMHPKKEEFYNQENVLEVKNISFKYGKKRILNDISFKLNSNEITCIIGQNGAGKTTLGKCLCGLLKPTQGKIYLNGKAMKYDDLYRNSLFIMQESEFQFFTNSVIGELKYGIDSSKYDEIEPLLKEFDMWNLRNRHPFSLSGGQMQKLTLMTVYLSSKKLIILDEPTSGLDKWSMDLCVKLIDKMKKEKIVLLISHDLEFVAAVAEQYLKIEDGIIQQTCKLKDIKTLITILDNGSSQHSEIKLKKDKLLDPRVSLFFLSLCMFSIVIDNKILIQTYSLFLLIFSLINKRYKTFFIYLIILCLIYGLEILFPNAATIFMANLLPRYILIFMLFPVILGGKGATNMLACLRKIRVPERLILILSVSFRFFPVLNNDFKLLKQSIKNRKNYEEKNILKKTFLHCEALITSIIFRVIRIAETLSASAETRGISMKNKKTSYIGLKFGVQDYFVMIVLASVSVINIFLK</sequence>
<dbReference type="PANTHER" id="PTHR43553:SF23">
    <property type="entry name" value="ABC TRANSPORTER ATP-BINDING COMPONENT"/>
    <property type="match status" value="1"/>
</dbReference>
<evidence type="ECO:0000256" key="11">
    <source>
        <dbReference type="ARBA" id="ARBA00022989"/>
    </source>
</evidence>
<dbReference type="SMART" id="SM00382">
    <property type="entry name" value="AAA"/>
    <property type="match status" value="2"/>
</dbReference>
<dbReference type="Pfam" id="PF00005">
    <property type="entry name" value="ABC_tran"/>
    <property type="match status" value="2"/>
</dbReference>
<feature type="transmembrane region" description="Helical" evidence="14">
    <location>
        <begin position="706"/>
        <end position="722"/>
    </location>
</feature>
<dbReference type="InterPro" id="IPR003339">
    <property type="entry name" value="ABC/ECF_trnsptr_transmembrane"/>
</dbReference>
<dbReference type="Proteomes" id="UP001056981">
    <property type="component" value="Chromosome"/>
</dbReference>
<proteinExistence type="inferred from homology"/>
<keyword evidence="8" id="KW-0547">Nucleotide-binding</keyword>
<gene>
    <name evidence="16" type="ORF">E4N86_03490</name>
</gene>
<dbReference type="GO" id="GO:0043190">
    <property type="term" value="C:ATP-binding cassette (ABC) transporter complex"/>
    <property type="evidence" value="ECO:0007669"/>
    <property type="project" value="TreeGrafter"/>
</dbReference>
<dbReference type="GO" id="GO:0005524">
    <property type="term" value="F:ATP binding"/>
    <property type="evidence" value="ECO:0007669"/>
    <property type="project" value="UniProtKB-KW"/>
</dbReference>
<dbReference type="SUPFAM" id="SSF52540">
    <property type="entry name" value="P-loop containing nucleoside triphosphate hydrolases"/>
    <property type="match status" value="2"/>
</dbReference>
<keyword evidence="4" id="KW-0813">Transport</keyword>
<comment type="similarity">
    <text evidence="3">Belongs to the ABC transporter superfamily.</text>
</comment>
<dbReference type="CDD" id="cd03225">
    <property type="entry name" value="ABC_cobalt_CbiO_domain1"/>
    <property type="match status" value="1"/>
</dbReference>
<protein>
    <submittedName>
        <fullName evidence="16">ATP-binding cassette domain-containing protein</fullName>
    </submittedName>
</protein>
<organism evidence="16 17">
    <name type="scientific">Treponema denticola</name>
    <dbReference type="NCBI Taxonomy" id="158"/>
    <lineage>
        <taxon>Bacteria</taxon>
        <taxon>Pseudomonadati</taxon>
        <taxon>Spirochaetota</taxon>
        <taxon>Spirochaetia</taxon>
        <taxon>Spirochaetales</taxon>
        <taxon>Treponemataceae</taxon>
        <taxon>Treponema</taxon>
    </lineage>
</organism>